<name>A0ABW3IBU7_9PAST</name>
<protein>
    <recommendedName>
        <fullName evidence="7">Cytochrome c-type biogenesis protein</fullName>
    </recommendedName>
</protein>
<evidence type="ECO:0000313" key="9">
    <source>
        <dbReference type="EMBL" id="MFD0966892.1"/>
    </source>
</evidence>
<keyword evidence="7" id="KW-0472">Membrane</keyword>
<dbReference type="PANTHER" id="PTHR47870:SF1">
    <property type="entry name" value="CYTOCHROME C-TYPE BIOGENESIS PROTEIN CCMH"/>
    <property type="match status" value="1"/>
</dbReference>
<comment type="function">
    <text evidence="7">Possible subunit of a heme lyase.</text>
</comment>
<evidence type="ECO:0000313" key="10">
    <source>
        <dbReference type="Proteomes" id="UP001596996"/>
    </source>
</evidence>
<comment type="caution">
    <text evidence="9">The sequence shown here is derived from an EMBL/GenBank/DDBJ whole genome shotgun (WGS) entry which is preliminary data.</text>
</comment>
<evidence type="ECO:0000256" key="3">
    <source>
        <dbReference type="ARBA" id="ARBA00022723"/>
    </source>
</evidence>
<gene>
    <name evidence="9" type="ORF">ACFQ02_08615</name>
</gene>
<dbReference type="InterPro" id="IPR038297">
    <property type="entry name" value="CcmH/CycL/NrfF/Ccl2_sf"/>
</dbReference>
<dbReference type="Gene3D" id="1.10.8.640">
    <property type="entry name" value="Cytochrome C biogenesis protein"/>
    <property type="match status" value="1"/>
</dbReference>
<keyword evidence="2 7" id="KW-0349">Heme</keyword>
<dbReference type="CDD" id="cd16378">
    <property type="entry name" value="CcmH_N"/>
    <property type="match status" value="1"/>
</dbReference>
<dbReference type="EMBL" id="JBHTJN010000026">
    <property type="protein sequence ID" value="MFD0966892.1"/>
    <property type="molecule type" value="Genomic_DNA"/>
</dbReference>
<feature type="transmembrane region" description="Helical" evidence="7">
    <location>
        <begin position="101"/>
        <end position="124"/>
    </location>
</feature>
<comment type="similarity">
    <text evidence="1 7">Belongs to the CcmH/CycL/Ccl2/NrfF family.</text>
</comment>
<feature type="chain" id="PRO_5045012192" description="Cytochrome c-type biogenesis protein" evidence="7">
    <location>
        <begin position="23"/>
        <end position="165"/>
    </location>
</feature>
<keyword evidence="3 7" id="KW-0479">Metal-binding</keyword>
<dbReference type="RefSeq" id="WP_380821833.1">
    <property type="nucleotide sequence ID" value="NZ_JBHTJN010000026.1"/>
</dbReference>
<sequence length="165" mass="18887">MLKIRYFITALIFILLNCSAFAAIEALNFSSIQQEKDYHSLTQELRCPQCQNNNIADSNATIAVDMRAKVFELLQQGKSKEDIVKYMVERYGYFVTYDPPITIATIILWLAPILLVLIGFLVIFGRKSQARKEFLSPSAVKINDELTDDEKTRLNFLLQSGNKRD</sequence>
<keyword evidence="6 7" id="KW-0408">Iron</keyword>
<dbReference type="Proteomes" id="UP001596996">
    <property type="component" value="Unassembled WGS sequence"/>
</dbReference>
<accession>A0ABW3IBU7</accession>
<evidence type="ECO:0000256" key="6">
    <source>
        <dbReference type="ARBA" id="ARBA00023004"/>
    </source>
</evidence>
<feature type="domain" description="CcmH/CycL/Ccl2/NrfF N-terminal" evidence="8">
    <location>
        <begin position="11"/>
        <end position="158"/>
    </location>
</feature>
<keyword evidence="7" id="KW-0812">Transmembrane</keyword>
<evidence type="ECO:0000256" key="4">
    <source>
        <dbReference type="ARBA" id="ARBA00022729"/>
    </source>
</evidence>
<dbReference type="InterPro" id="IPR051263">
    <property type="entry name" value="C-type_cytochrome_biogenesis"/>
</dbReference>
<evidence type="ECO:0000256" key="2">
    <source>
        <dbReference type="ARBA" id="ARBA00022617"/>
    </source>
</evidence>
<evidence type="ECO:0000259" key="8">
    <source>
        <dbReference type="Pfam" id="PF03918"/>
    </source>
</evidence>
<dbReference type="PANTHER" id="PTHR47870">
    <property type="entry name" value="CYTOCHROME C-TYPE BIOGENESIS PROTEIN CCMH"/>
    <property type="match status" value="1"/>
</dbReference>
<reference evidence="10" key="1">
    <citation type="journal article" date="2019" name="Int. J. Syst. Evol. Microbiol.">
        <title>The Global Catalogue of Microorganisms (GCM) 10K type strain sequencing project: providing services to taxonomists for standard genome sequencing and annotation.</title>
        <authorList>
            <consortium name="The Broad Institute Genomics Platform"/>
            <consortium name="The Broad Institute Genome Sequencing Center for Infectious Disease"/>
            <person name="Wu L."/>
            <person name="Ma J."/>
        </authorList>
    </citation>
    <scope>NUCLEOTIDE SEQUENCE [LARGE SCALE GENOMIC DNA]</scope>
    <source>
        <strain evidence="10">CCUG 61707</strain>
    </source>
</reference>
<dbReference type="InterPro" id="IPR005616">
    <property type="entry name" value="CcmH/CycL/Ccl2/NrfF_N"/>
</dbReference>
<evidence type="ECO:0000256" key="5">
    <source>
        <dbReference type="ARBA" id="ARBA00022748"/>
    </source>
</evidence>
<evidence type="ECO:0000256" key="7">
    <source>
        <dbReference type="RuleBase" id="RU364112"/>
    </source>
</evidence>
<keyword evidence="4 7" id="KW-0732">Signal</keyword>
<keyword evidence="5" id="KW-0201">Cytochrome c-type biogenesis</keyword>
<proteinExistence type="inferred from homology"/>
<evidence type="ECO:0000256" key="1">
    <source>
        <dbReference type="ARBA" id="ARBA00010342"/>
    </source>
</evidence>
<feature type="signal peptide" evidence="7">
    <location>
        <begin position="1"/>
        <end position="22"/>
    </location>
</feature>
<keyword evidence="10" id="KW-1185">Reference proteome</keyword>
<dbReference type="Pfam" id="PF03918">
    <property type="entry name" value="CcmH"/>
    <property type="match status" value="1"/>
</dbReference>
<keyword evidence="7" id="KW-1133">Transmembrane helix</keyword>
<organism evidence="9 10">
    <name type="scientific">Seminibacterium arietis</name>
    <dbReference type="NCBI Taxonomy" id="1173502"/>
    <lineage>
        <taxon>Bacteria</taxon>
        <taxon>Pseudomonadati</taxon>
        <taxon>Pseudomonadota</taxon>
        <taxon>Gammaproteobacteria</taxon>
        <taxon>Pasteurellales</taxon>
        <taxon>Pasteurellaceae</taxon>
        <taxon>Seminibacterium</taxon>
    </lineage>
</organism>